<accession>A0A9P3LBU8</accession>
<reference evidence="2 3" key="1">
    <citation type="submission" date="2021-08" db="EMBL/GenBank/DDBJ databases">
        <title>Draft Genome Sequence of Phanerochaete sordida strain YK-624.</title>
        <authorList>
            <person name="Mori T."/>
            <person name="Dohra H."/>
            <person name="Suzuki T."/>
            <person name="Kawagishi H."/>
            <person name="Hirai H."/>
        </authorList>
    </citation>
    <scope>NUCLEOTIDE SEQUENCE [LARGE SCALE GENOMIC DNA]</scope>
    <source>
        <strain evidence="2 3">YK-624</strain>
    </source>
</reference>
<dbReference type="OrthoDB" id="58416at2759"/>
<gene>
    <name evidence="2" type="ORF">PsYK624_056790</name>
</gene>
<dbReference type="Gene3D" id="1.20.120.520">
    <property type="entry name" value="nmb1532 protein domain like"/>
    <property type="match status" value="1"/>
</dbReference>
<evidence type="ECO:0000313" key="3">
    <source>
        <dbReference type="Proteomes" id="UP000703269"/>
    </source>
</evidence>
<dbReference type="AlphaFoldDB" id="A0A9P3LBU8"/>
<proteinExistence type="predicted"/>
<keyword evidence="3" id="KW-1185">Reference proteome</keyword>
<sequence>MASTTDILREALAAFEKPAAGPCPEDIYQAQYWEMAGAHACLINGLLSVYEQATEIPKDKEQDFIGYALLWCATMNHHHDWEEELYYPMFAPTFDTSFIVAEHETFHDGAVAFEEYLVATLPAGATYGFGKTAPAHEQQPYSGLKVRELIDAFAAPLAKHLMQEVTYIEPDKVQASGLTEQELKHISDVSNKHMMAMPATTFLSYTVLVTPKYSQFPPAPGFVKSVLVPYVFSLPTRRFWQFAPKR</sequence>
<evidence type="ECO:0000259" key="1">
    <source>
        <dbReference type="Pfam" id="PF01814"/>
    </source>
</evidence>
<name>A0A9P3LBU8_9APHY</name>
<feature type="domain" description="Hemerythrin-like" evidence="1">
    <location>
        <begin position="41"/>
        <end position="164"/>
    </location>
</feature>
<dbReference type="PANTHER" id="PTHR38048:SF2">
    <property type="entry name" value="HEMERYTHRIN-LIKE DOMAIN-CONTAINING PROTEIN"/>
    <property type="match status" value="1"/>
</dbReference>
<evidence type="ECO:0000313" key="2">
    <source>
        <dbReference type="EMBL" id="GJE89575.1"/>
    </source>
</evidence>
<organism evidence="2 3">
    <name type="scientific">Phanerochaete sordida</name>
    <dbReference type="NCBI Taxonomy" id="48140"/>
    <lineage>
        <taxon>Eukaryota</taxon>
        <taxon>Fungi</taxon>
        <taxon>Dikarya</taxon>
        <taxon>Basidiomycota</taxon>
        <taxon>Agaricomycotina</taxon>
        <taxon>Agaricomycetes</taxon>
        <taxon>Polyporales</taxon>
        <taxon>Phanerochaetaceae</taxon>
        <taxon>Phanerochaete</taxon>
    </lineage>
</organism>
<dbReference type="PANTHER" id="PTHR38048">
    <property type="entry name" value="EXPRESSED PROTEIN"/>
    <property type="match status" value="1"/>
</dbReference>
<comment type="caution">
    <text evidence="2">The sequence shown here is derived from an EMBL/GenBank/DDBJ whole genome shotgun (WGS) entry which is preliminary data.</text>
</comment>
<dbReference type="Pfam" id="PF01814">
    <property type="entry name" value="Hemerythrin"/>
    <property type="match status" value="1"/>
</dbReference>
<dbReference type="InterPro" id="IPR012312">
    <property type="entry name" value="Hemerythrin-like"/>
</dbReference>
<dbReference type="EMBL" id="BPQB01000013">
    <property type="protein sequence ID" value="GJE89575.1"/>
    <property type="molecule type" value="Genomic_DNA"/>
</dbReference>
<protein>
    <recommendedName>
        <fullName evidence="1">Hemerythrin-like domain-containing protein</fullName>
    </recommendedName>
</protein>
<dbReference type="InterPro" id="IPR053206">
    <property type="entry name" value="Dimeric_xanthone_biosynth"/>
</dbReference>
<dbReference type="Proteomes" id="UP000703269">
    <property type="component" value="Unassembled WGS sequence"/>
</dbReference>